<comment type="caution">
    <text evidence="2">The sequence shown here is derived from an EMBL/GenBank/DDBJ whole genome shotgun (WGS) entry which is preliminary data.</text>
</comment>
<dbReference type="Pfam" id="PF09489">
    <property type="entry name" value="CbtB"/>
    <property type="match status" value="1"/>
</dbReference>
<keyword evidence="1" id="KW-0472">Membrane</keyword>
<dbReference type="AlphaFoldDB" id="A0A512CWZ8"/>
<proteinExistence type="predicted"/>
<dbReference type="InterPro" id="IPR012667">
    <property type="entry name" value="CbtB_put"/>
</dbReference>
<sequence length="82" mass="8733">MICPRGMERKGHFAMTTVASASAVPSDTAVSVPVWAWALLAFAVFALYFVSQENGALLSAPAAQMLHELTHDARHALGVPCH</sequence>
<keyword evidence="3" id="KW-1185">Reference proteome</keyword>
<protein>
    <recommendedName>
        <fullName evidence="4">Cobalt transporter</fullName>
    </recommendedName>
</protein>
<gene>
    <name evidence="2" type="ORF">TAE01_03400</name>
</gene>
<organism evidence="2 3">
    <name type="scientific">Terrabacter aerolatus</name>
    <dbReference type="NCBI Taxonomy" id="422442"/>
    <lineage>
        <taxon>Bacteria</taxon>
        <taxon>Bacillati</taxon>
        <taxon>Actinomycetota</taxon>
        <taxon>Actinomycetes</taxon>
        <taxon>Micrococcales</taxon>
        <taxon>Intrasporangiaceae</taxon>
        <taxon>Terrabacter</taxon>
    </lineage>
</organism>
<dbReference type="Proteomes" id="UP000321534">
    <property type="component" value="Unassembled WGS sequence"/>
</dbReference>
<evidence type="ECO:0008006" key="4">
    <source>
        <dbReference type="Google" id="ProtNLM"/>
    </source>
</evidence>
<name>A0A512CWZ8_9MICO</name>
<keyword evidence="1" id="KW-0812">Transmembrane</keyword>
<evidence type="ECO:0000313" key="2">
    <source>
        <dbReference type="EMBL" id="GEO28530.1"/>
    </source>
</evidence>
<evidence type="ECO:0000313" key="3">
    <source>
        <dbReference type="Proteomes" id="UP000321534"/>
    </source>
</evidence>
<keyword evidence="1" id="KW-1133">Transmembrane helix</keyword>
<evidence type="ECO:0000256" key="1">
    <source>
        <dbReference type="SAM" id="Phobius"/>
    </source>
</evidence>
<feature type="transmembrane region" description="Helical" evidence="1">
    <location>
        <begin position="33"/>
        <end position="50"/>
    </location>
</feature>
<dbReference type="EMBL" id="BJYX01000001">
    <property type="protein sequence ID" value="GEO28530.1"/>
    <property type="molecule type" value="Genomic_DNA"/>
</dbReference>
<reference evidence="2 3" key="1">
    <citation type="submission" date="2019-07" db="EMBL/GenBank/DDBJ databases">
        <title>Whole genome shotgun sequence of Terrabacter aerolatus NBRC 106305.</title>
        <authorList>
            <person name="Hosoyama A."/>
            <person name="Uohara A."/>
            <person name="Ohji S."/>
            <person name="Ichikawa N."/>
        </authorList>
    </citation>
    <scope>NUCLEOTIDE SEQUENCE [LARGE SCALE GENOMIC DNA]</scope>
    <source>
        <strain evidence="2 3">NBRC 106305</strain>
    </source>
</reference>
<accession>A0A512CWZ8</accession>